<keyword evidence="6" id="KW-0547">Nucleotide-binding</keyword>
<gene>
    <name evidence="13" type="primary">ADCY3</name>
    <name evidence="13" type="ORF">EVAR_12060_1</name>
</gene>
<comment type="caution">
    <text evidence="13">The sequence shown here is derived from an EMBL/GenBank/DDBJ whole genome shotgun (WGS) entry which is preliminary data.</text>
</comment>
<evidence type="ECO:0000256" key="10">
    <source>
        <dbReference type="ARBA" id="ARBA00023136"/>
    </source>
</evidence>
<dbReference type="STRING" id="151549.A0A4C1U581"/>
<dbReference type="AlphaFoldDB" id="A0A4C1U581"/>
<evidence type="ECO:0000313" key="13">
    <source>
        <dbReference type="EMBL" id="GBP21459.1"/>
    </source>
</evidence>
<keyword evidence="7" id="KW-0067">ATP-binding</keyword>
<sequence>MPFTATNMQQLFIIREFAEKYHQLRIKILGDCYYCISGAPVERPDHAVLCVHMGLSMVKAIKSGTAPPRRRRPPRARLIRKKNAYLSPPPVITSFLRVLGLHLNRIRFRRIREGVFRDNGRARRSDSWITQLCSASFVFVVREEKLPIGKTFTNV</sequence>
<reference evidence="13 14" key="1">
    <citation type="journal article" date="2019" name="Commun. Biol.">
        <title>The bagworm genome reveals a unique fibroin gene that provides high tensile strength.</title>
        <authorList>
            <person name="Kono N."/>
            <person name="Nakamura H."/>
            <person name="Ohtoshi R."/>
            <person name="Tomita M."/>
            <person name="Numata K."/>
            <person name="Arakawa K."/>
        </authorList>
    </citation>
    <scope>NUCLEOTIDE SEQUENCE [LARGE SCALE GENOMIC DNA]</scope>
</reference>
<dbReference type="GO" id="GO:0006171">
    <property type="term" value="P:cAMP biosynthetic process"/>
    <property type="evidence" value="ECO:0007669"/>
    <property type="project" value="TreeGrafter"/>
</dbReference>
<dbReference type="GO" id="GO:0007189">
    <property type="term" value="P:adenylate cyclase-activating G protein-coupled receptor signaling pathway"/>
    <property type="evidence" value="ECO:0007669"/>
    <property type="project" value="TreeGrafter"/>
</dbReference>
<dbReference type="Pfam" id="PF00211">
    <property type="entry name" value="Guanylate_cyc"/>
    <property type="match status" value="1"/>
</dbReference>
<proteinExistence type="predicted"/>
<organism evidence="13 14">
    <name type="scientific">Eumeta variegata</name>
    <name type="common">Bagworm moth</name>
    <name type="synonym">Eumeta japonica</name>
    <dbReference type="NCBI Taxonomy" id="151549"/>
    <lineage>
        <taxon>Eukaryota</taxon>
        <taxon>Metazoa</taxon>
        <taxon>Ecdysozoa</taxon>
        <taxon>Arthropoda</taxon>
        <taxon>Hexapoda</taxon>
        <taxon>Insecta</taxon>
        <taxon>Pterygota</taxon>
        <taxon>Neoptera</taxon>
        <taxon>Endopterygota</taxon>
        <taxon>Lepidoptera</taxon>
        <taxon>Glossata</taxon>
        <taxon>Ditrysia</taxon>
        <taxon>Tineoidea</taxon>
        <taxon>Psychidae</taxon>
        <taxon>Oiketicinae</taxon>
        <taxon>Eumeta</taxon>
    </lineage>
</organism>
<dbReference type="GO" id="GO:0035556">
    <property type="term" value="P:intracellular signal transduction"/>
    <property type="evidence" value="ECO:0007669"/>
    <property type="project" value="InterPro"/>
</dbReference>
<evidence type="ECO:0000259" key="12">
    <source>
        <dbReference type="Pfam" id="PF00211"/>
    </source>
</evidence>
<comment type="catalytic activity">
    <reaction evidence="1">
        <text>ATP = 3',5'-cyclic AMP + diphosphate</text>
        <dbReference type="Rhea" id="RHEA:15389"/>
        <dbReference type="ChEBI" id="CHEBI:30616"/>
        <dbReference type="ChEBI" id="CHEBI:33019"/>
        <dbReference type="ChEBI" id="CHEBI:58165"/>
        <dbReference type="EC" id="4.6.1.1"/>
    </reaction>
</comment>
<evidence type="ECO:0000256" key="2">
    <source>
        <dbReference type="ARBA" id="ARBA00004141"/>
    </source>
</evidence>
<dbReference type="GO" id="GO:0005524">
    <property type="term" value="F:ATP binding"/>
    <property type="evidence" value="ECO:0007669"/>
    <property type="project" value="UniProtKB-KW"/>
</dbReference>
<evidence type="ECO:0000256" key="3">
    <source>
        <dbReference type="ARBA" id="ARBA00012201"/>
    </source>
</evidence>
<dbReference type="Proteomes" id="UP000299102">
    <property type="component" value="Unassembled WGS sequence"/>
</dbReference>
<name>A0A4C1U581_EUMVA</name>
<dbReference type="SUPFAM" id="SSF55073">
    <property type="entry name" value="Nucleotide cyclase"/>
    <property type="match status" value="1"/>
</dbReference>
<keyword evidence="4" id="KW-0812">Transmembrane</keyword>
<dbReference type="InterPro" id="IPR001054">
    <property type="entry name" value="A/G_cyclase"/>
</dbReference>
<dbReference type="OrthoDB" id="2107370at2759"/>
<keyword evidence="14" id="KW-1185">Reference proteome</keyword>
<dbReference type="InterPro" id="IPR029787">
    <property type="entry name" value="Nucleotide_cyclase"/>
</dbReference>
<accession>A0A4C1U581</accession>
<keyword evidence="5" id="KW-0479">Metal-binding</keyword>
<evidence type="ECO:0000256" key="5">
    <source>
        <dbReference type="ARBA" id="ARBA00022723"/>
    </source>
</evidence>
<keyword evidence="9" id="KW-1133">Transmembrane helix</keyword>
<dbReference type="EMBL" id="BGZK01000129">
    <property type="protein sequence ID" value="GBP21459.1"/>
    <property type="molecule type" value="Genomic_DNA"/>
</dbReference>
<comment type="subcellular location">
    <subcellularLocation>
        <location evidence="2">Membrane</location>
        <topology evidence="2">Multi-pass membrane protein</topology>
    </subcellularLocation>
</comment>
<keyword evidence="8" id="KW-0460">Magnesium</keyword>
<keyword evidence="10" id="KW-0472">Membrane</keyword>
<evidence type="ECO:0000256" key="9">
    <source>
        <dbReference type="ARBA" id="ARBA00022989"/>
    </source>
</evidence>
<dbReference type="GO" id="GO:0005886">
    <property type="term" value="C:plasma membrane"/>
    <property type="evidence" value="ECO:0007669"/>
    <property type="project" value="TreeGrafter"/>
</dbReference>
<evidence type="ECO:0000256" key="6">
    <source>
        <dbReference type="ARBA" id="ARBA00022741"/>
    </source>
</evidence>
<evidence type="ECO:0000256" key="7">
    <source>
        <dbReference type="ARBA" id="ARBA00022840"/>
    </source>
</evidence>
<dbReference type="GO" id="GO:0046872">
    <property type="term" value="F:metal ion binding"/>
    <property type="evidence" value="ECO:0007669"/>
    <property type="project" value="UniProtKB-KW"/>
</dbReference>
<feature type="domain" description="Guanylate cyclase" evidence="12">
    <location>
        <begin position="13"/>
        <end position="63"/>
    </location>
</feature>
<dbReference type="GO" id="GO:0004016">
    <property type="term" value="F:adenylate cyclase activity"/>
    <property type="evidence" value="ECO:0007669"/>
    <property type="project" value="UniProtKB-EC"/>
</dbReference>
<evidence type="ECO:0000256" key="1">
    <source>
        <dbReference type="ARBA" id="ARBA00001593"/>
    </source>
</evidence>
<dbReference type="Gene3D" id="3.30.70.1230">
    <property type="entry name" value="Nucleotide cyclase"/>
    <property type="match status" value="1"/>
</dbReference>
<keyword evidence="11" id="KW-0456">Lyase</keyword>
<protein>
    <recommendedName>
        <fullName evidence="3">adenylate cyclase</fullName>
        <ecNumber evidence="3">4.6.1.1</ecNumber>
    </recommendedName>
</protein>
<evidence type="ECO:0000256" key="11">
    <source>
        <dbReference type="ARBA" id="ARBA00023239"/>
    </source>
</evidence>
<dbReference type="PANTHER" id="PTHR45627">
    <property type="entry name" value="ADENYLATE CYCLASE TYPE 1"/>
    <property type="match status" value="1"/>
</dbReference>
<evidence type="ECO:0000313" key="14">
    <source>
        <dbReference type="Proteomes" id="UP000299102"/>
    </source>
</evidence>
<evidence type="ECO:0000256" key="8">
    <source>
        <dbReference type="ARBA" id="ARBA00022842"/>
    </source>
</evidence>
<dbReference type="EC" id="4.6.1.1" evidence="3"/>
<dbReference type="PANTHER" id="PTHR45627:SF30">
    <property type="entry name" value="ADENYLATE CYCLASE TYPE 3"/>
    <property type="match status" value="1"/>
</dbReference>
<evidence type="ECO:0000256" key="4">
    <source>
        <dbReference type="ARBA" id="ARBA00022692"/>
    </source>
</evidence>